<evidence type="ECO:0000313" key="11">
    <source>
        <dbReference type="Proteomes" id="UP000321934"/>
    </source>
</evidence>
<evidence type="ECO:0000256" key="1">
    <source>
        <dbReference type="ARBA" id="ARBA00004751"/>
    </source>
</evidence>
<gene>
    <name evidence="10" type="ORF">Deia_00335</name>
</gene>
<evidence type="ECO:0000256" key="2">
    <source>
        <dbReference type="ARBA" id="ARBA00010566"/>
    </source>
</evidence>
<dbReference type="Proteomes" id="UP000321934">
    <property type="component" value="Chromosome"/>
</dbReference>
<dbReference type="Gene3D" id="1.10.230.10">
    <property type="entry name" value="Cytochrome P450-Terp, domain 2"/>
    <property type="match status" value="1"/>
</dbReference>
<dbReference type="InterPro" id="IPR016143">
    <property type="entry name" value="Citrate_synth-like_sm_a-sub"/>
</dbReference>
<dbReference type="PANTHER" id="PTHR42871">
    <property type="entry name" value="CITRATE SYNTHASE"/>
    <property type="match status" value="1"/>
</dbReference>
<dbReference type="UniPathway" id="UPA00223">
    <property type="reaction ID" value="UER00717"/>
</dbReference>
<evidence type="ECO:0000256" key="6">
    <source>
        <dbReference type="ARBA" id="ARBA00049288"/>
    </source>
</evidence>
<dbReference type="RefSeq" id="WP_146820433.1">
    <property type="nucleotide sequence ID" value="NZ_CP029077.1"/>
</dbReference>
<keyword evidence="5 7" id="KW-0808">Transferase</keyword>
<dbReference type="PRINTS" id="PR00143">
    <property type="entry name" value="CITRTSNTHASE"/>
</dbReference>
<feature type="active site" evidence="8">
    <location>
        <position position="353"/>
    </location>
</feature>
<accession>A0A5B8XFV1</accession>
<dbReference type="EMBL" id="CP029077">
    <property type="protein sequence ID" value="QED23141.1"/>
    <property type="molecule type" value="Genomic_DNA"/>
</dbReference>
<evidence type="ECO:0000256" key="8">
    <source>
        <dbReference type="PIRSR" id="PIRSR001369-1"/>
    </source>
</evidence>
<name>A0A5B8XFV1_9RICK</name>
<dbReference type="InterPro" id="IPR016142">
    <property type="entry name" value="Citrate_synth-like_lrg_a-sub"/>
</dbReference>
<evidence type="ECO:0000256" key="5">
    <source>
        <dbReference type="ARBA" id="ARBA00022679"/>
    </source>
</evidence>
<sequence length="412" mass="45925">MKNIINIDGIDCQKNDATIGESVLDLSPVLKKNNAFFLDEGFMFTASCKSKITYLDGEKGTLIHRGYKIEDIIEKKSFLEVTYLILNGDFPSNDEFAKFKSDLLSVKLETKLLVNIADSLPNGNHPMATIMTLMSVLSGVRAPIRKTEDNYKKCLDVIRHMLFIVSIANCKFAGKKYEENNLEADFTSAFAMMNLDDKLSTNTDVLTCLDKVLSLHIDHEQNASTSTVRMIGSTKCDLYGSVTGGIAALWGPLHGGANEAVLKMLNEIGDESRIDGFVADVKNKVDGAKLMGFGHRVYKNYDPRAAAVKKYCDKLFESLNIADNKMLNIAKKLEQTALSDEYFISRKLFPNVDFYSGIIYNAIGVKTEMFTGMFALGRVVGWCAQWLEASKDEGKIWRPRQLYIGENGKNIA</sequence>
<dbReference type="SUPFAM" id="SSF48256">
    <property type="entry name" value="Citrate synthase"/>
    <property type="match status" value="1"/>
</dbReference>
<keyword evidence="4" id="KW-0816">Tricarboxylic acid cycle</keyword>
<evidence type="ECO:0000256" key="9">
    <source>
        <dbReference type="RuleBase" id="RU003406"/>
    </source>
</evidence>
<evidence type="ECO:0000313" key="10">
    <source>
        <dbReference type="EMBL" id="QED23141.1"/>
    </source>
</evidence>
<organism evidence="10 11">
    <name type="scientific">Candidatus Deianiraea vastatrix</name>
    <dbReference type="NCBI Taxonomy" id="2163644"/>
    <lineage>
        <taxon>Bacteria</taxon>
        <taxon>Pseudomonadati</taxon>
        <taxon>Pseudomonadota</taxon>
        <taxon>Alphaproteobacteria</taxon>
        <taxon>Rickettsiales</taxon>
        <taxon>Candidatus Deianiraeaceae</taxon>
        <taxon>Candidatus Deianiraea</taxon>
    </lineage>
</organism>
<protein>
    <recommendedName>
        <fullName evidence="3 7">Citrate synthase</fullName>
    </recommendedName>
</protein>
<reference evidence="10 11" key="1">
    <citation type="journal article" date="2019" name="ISME J.">
        <title>Deianiraea, an extracellular bacterium associated with the ciliate Paramecium, suggests an alternative scenario for the evolution of Rickettsiales.</title>
        <authorList>
            <person name="Castelli M."/>
            <person name="Sabaneyeva E."/>
            <person name="Lanzoni O."/>
            <person name="Lebedeva N."/>
            <person name="Floriano A.M."/>
            <person name="Gaiarsa S."/>
            <person name="Benken K."/>
            <person name="Modeo L."/>
            <person name="Bandi C."/>
            <person name="Potekhin A."/>
            <person name="Sassera D."/>
            <person name="Petroni G."/>
        </authorList>
    </citation>
    <scope>NUCLEOTIDE SEQUENCE [LARGE SCALE GENOMIC DNA]</scope>
    <source>
        <strain evidence="10">CyL4-1</strain>
    </source>
</reference>
<dbReference type="InterPro" id="IPR019810">
    <property type="entry name" value="Citrate_synthase_AS"/>
</dbReference>
<comment type="pathway">
    <text evidence="1">Carbohydrate metabolism; tricarboxylic acid cycle; isocitrate from oxaloacetate: step 1/2.</text>
</comment>
<dbReference type="PROSITE" id="PS00480">
    <property type="entry name" value="CITRATE_SYNTHASE"/>
    <property type="match status" value="1"/>
</dbReference>
<comment type="catalytic activity">
    <reaction evidence="6">
        <text>oxaloacetate + acetyl-CoA + H2O = citrate + CoA + H(+)</text>
        <dbReference type="Rhea" id="RHEA:16845"/>
        <dbReference type="ChEBI" id="CHEBI:15377"/>
        <dbReference type="ChEBI" id="CHEBI:15378"/>
        <dbReference type="ChEBI" id="CHEBI:16452"/>
        <dbReference type="ChEBI" id="CHEBI:16947"/>
        <dbReference type="ChEBI" id="CHEBI:57287"/>
        <dbReference type="ChEBI" id="CHEBI:57288"/>
        <dbReference type="EC" id="2.3.3.16"/>
    </reaction>
</comment>
<evidence type="ECO:0000256" key="4">
    <source>
        <dbReference type="ARBA" id="ARBA00022532"/>
    </source>
</evidence>
<dbReference type="AlphaFoldDB" id="A0A5B8XFV1"/>
<dbReference type="GO" id="GO:0036440">
    <property type="term" value="F:citrate synthase activity"/>
    <property type="evidence" value="ECO:0007669"/>
    <property type="project" value="UniProtKB-EC"/>
</dbReference>
<dbReference type="FunFam" id="1.10.230.10:FF:000002">
    <property type="entry name" value="Citrate synthase"/>
    <property type="match status" value="1"/>
</dbReference>
<dbReference type="GO" id="GO:0006099">
    <property type="term" value="P:tricarboxylic acid cycle"/>
    <property type="evidence" value="ECO:0007669"/>
    <property type="project" value="UniProtKB-UniPathway"/>
</dbReference>
<dbReference type="PIRSF" id="PIRSF001369">
    <property type="entry name" value="Citrate_synth"/>
    <property type="match status" value="1"/>
</dbReference>
<dbReference type="InterPro" id="IPR002020">
    <property type="entry name" value="Citrate_synthase"/>
</dbReference>
<dbReference type="PANTHER" id="PTHR42871:SF1">
    <property type="entry name" value="CITRATE SYNTHASE"/>
    <property type="match status" value="1"/>
</dbReference>
<dbReference type="InterPro" id="IPR024176">
    <property type="entry name" value="Citrate_synthase_bac-typ"/>
</dbReference>
<dbReference type="Pfam" id="PF00285">
    <property type="entry name" value="Citrate_synt"/>
    <property type="match status" value="1"/>
</dbReference>
<dbReference type="InterPro" id="IPR036969">
    <property type="entry name" value="Citrate_synthase_sf"/>
</dbReference>
<dbReference type="OrthoDB" id="9800864at2"/>
<comment type="similarity">
    <text evidence="2 7 9">Belongs to the citrate synthase family.</text>
</comment>
<keyword evidence="11" id="KW-1185">Reference proteome</keyword>
<evidence type="ECO:0000256" key="7">
    <source>
        <dbReference type="PIRNR" id="PIRNR001369"/>
    </source>
</evidence>
<feature type="active site" evidence="8">
    <location>
        <position position="295"/>
    </location>
</feature>
<evidence type="ECO:0000256" key="3">
    <source>
        <dbReference type="ARBA" id="ARBA00022134"/>
    </source>
</evidence>
<dbReference type="Gene3D" id="1.10.580.10">
    <property type="entry name" value="Citrate Synthase, domain 1"/>
    <property type="match status" value="1"/>
</dbReference>
<proteinExistence type="inferred from homology"/>